<dbReference type="InterPro" id="IPR041491">
    <property type="entry name" value="TRPM_SLOG"/>
</dbReference>
<dbReference type="EMBL" id="CAJPWZ010000720">
    <property type="protein sequence ID" value="CAG2199278.1"/>
    <property type="molecule type" value="Genomic_DNA"/>
</dbReference>
<dbReference type="GO" id="GO:0099604">
    <property type="term" value="F:ligand-gated calcium channel activity"/>
    <property type="evidence" value="ECO:0007669"/>
    <property type="project" value="TreeGrafter"/>
</dbReference>
<feature type="domain" description="TRPM SLOG" evidence="2">
    <location>
        <begin position="3"/>
        <end position="49"/>
    </location>
</feature>
<dbReference type="GO" id="GO:0005886">
    <property type="term" value="C:plasma membrane"/>
    <property type="evidence" value="ECO:0007669"/>
    <property type="project" value="TreeGrafter"/>
</dbReference>
<dbReference type="Pfam" id="PF18139">
    <property type="entry name" value="LSDAT_euk"/>
    <property type="match status" value="1"/>
</dbReference>
<sequence length="467" mass="52339">MWHVPVLTIVAEGDLDTIECVHQLLKQDLPVLILKGTGKAADFIADFIEEGNSDSSDEYVKDKTPLMFGVISHGTQLSGLPTLLTNIKKHKCLVTFVDIRTQTKPEEFTEAVTNAVIRGWSRWKTELDTVETNDLNDENSSDTETDTEKDTEPDTELDLLDLPNEDTIYLGESVEQCPPVETLISNIEEDTDFQSISKWGSSSAVESLRECCLVSKTGNFLAKTKELRSRSDQLKSLVSALQKCKPELTDNKGESSQTTDTVWKKENSLHSKMAKKAEKCGVKVDEALKEVEDIKKEALNLLNYCEFKESRDETDTTENMERFKVLIQYFKQHADSFKLGAISLKIIANEQIEGLHDSQSNAVILANTVNDSFIKISDLLDDLASLIKDGVKEKLSIEENILDKSIQDICISCSEQCIQAGRNICQSLLGYPKSRCGSNITKRLNEFRIQRKTILEIPTIAKNTKDT</sequence>
<comment type="caution">
    <text evidence="3">The sequence shown here is derived from an EMBL/GenBank/DDBJ whole genome shotgun (WGS) entry which is preliminary data.</text>
</comment>
<organism evidence="3 4">
    <name type="scientific">Mytilus edulis</name>
    <name type="common">Blue mussel</name>
    <dbReference type="NCBI Taxonomy" id="6550"/>
    <lineage>
        <taxon>Eukaryota</taxon>
        <taxon>Metazoa</taxon>
        <taxon>Spiralia</taxon>
        <taxon>Lophotrochozoa</taxon>
        <taxon>Mollusca</taxon>
        <taxon>Bivalvia</taxon>
        <taxon>Autobranchia</taxon>
        <taxon>Pteriomorphia</taxon>
        <taxon>Mytilida</taxon>
        <taxon>Mytiloidea</taxon>
        <taxon>Mytilidae</taxon>
        <taxon>Mytilinae</taxon>
        <taxon>Mytilus</taxon>
    </lineage>
</organism>
<evidence type="ECO:0000313" key="4">
    <source>
        <dbReference type="Proteomes" id="UP000683360"/>
    </source>
</evidence>
<protein>
    <recommendedName>
        <fullName evidence="2">TRPM SLOG domain-containing protein</fullName>
    </recommendedName>
</protein>
<feature type="compositionally biased region" description="Acidic residues" evidence="1">
    <location>
        <begin position="129"/>
        <end position="145"/>
    </location>
</feature>
<feature type="region of interest" description="Disordered" evidence="1">
    <location>
        <begin position="129"/>
        <end position="154"/>
    </location>
</feature>
<evidence type="ECO:0000259" key="2">
    <source>
        <dbReference type="Pfam" id="PF18139"/>
    </source>
</evidence>
<name>A0A8S3QQU0_MYTED</name>
<accession>A0A8S3QQU0</accession>
<keyword evidence="4" id="KW-1185">Reference proteome</keyword>
<dbReference type="InterPro" id="IPR050927">
    <property type="entry name" value="TRPM"/>
</dbReference>
<dbReference type="PANTHER" id="PTHR13800">
    <property type="entry name" value="TRANSIENT RECEPTOR POTENTIAL CATION CHANNEL, SUBFAMILY M, MEMBER 6"/>
    <property type="match status" value="1"/>
</dbReference>
<reference evidence="3" key="1">
    <citation type="submission" date="2021-03" db="EMBL/GenBank/DDBJ databases">
        <authorList>
            <person name="Bekaert M."/>
        </authorList>
    </citation>
    <scope>NUCLEOTIDE SEQUENCE</scope>
</reference>
<dbReference type="Proteomes" id="UP000683360">
    <property type="component" value="Unassembled WGS sequence"/>
</dbReference>
<evidence type="ECO:0000313" key="3">
    <source>
        <dbReference type="EMBL" id="CAG2199278.1"/>
    </source>
</evidence>
<dbReference type="PANTHER" id="PTHR13800:SF12">
    <property type="entry name" value="TRANSIENT RECEPTOR POTENTIAL CATION CHANNEL SUBFAMILY M MEMBER-LIKE 2"/>
    <property type="match status" value="1"/>
</dbReference>
<dbReference type="AlphaFoldDB" id="A0A8S3QQU0"/>
<evidence type="ECO:0000256" key="1">
    <source>
        <dbReference type="SAM" id="MobiDB-lite"/>
    </source>
</evidence>
<proteinExistence type="predicted"/>
<gene>
    <name evidence="3" type="ORF">MEDL_14021</name>
</gene>